<name>A0A941EYB6_9ACTN</name>
<dbReference type="InterPro" id="IPR037883">
    <property type="entry name" value="Knr4/Smi1-like_sf"/>
</dbReference>
<dbReference type="EMBL" id="JAGSOG010000420">
    <property type="protein sequence ID" value="MBR7839316.1"/>
    <property type="molecule type" value="Genomic_DNA"/>
</dbReference>
<protein>
    <submittedName>
        <fullName evidence="2">SMI1/KNR4 family protein</fullName>
    </submittedName>
</protein>
<gene>
    <name evidence="2" type="ORF">KDL01_39010</name>
</gene>
<reference evidence="2" key="1">
    <citation type="submission" date="2021-04" db="EMBL/GenBank/DDBJ databases">
        <title>Genome based classification of Actinospica acidithermotolerans sp. nov., an actinobacterium isolated from an Indonesian hot spring.</title>
        <authorList>
            <person name="Kusuma A.B."/>
            <person name="Putra K.E."/>
            <person name="Nafisah S."/>
            <person name="Loh J."/>
            <person name="Nouioui I."/>
            <person name="Goodfellow M."/>
        </authorList>
    </citation>
    <scope>NUCLEOTIDE SEQUENCE</scope>
    <source>
        <strain evidence="2">CSCA 57</strain>
    </source>
</reference>
<dbReference type="Pfam" id="PF14568">
    <property type="entry name" value="SUKH_6"/>
    <property type="match status" value="1"/>
</dbReference>
<dbReference type="AlphaFoldDB" id="A0A941EYB6"/>
<dbReference type="SMART" id="SM00860">
    <property type="entry name" value="SMI1_KNR4"/>
    <property type="match status" value="1"/>
</dbReference>
<accession>A0A941EYB6</accession>
<dbReference type="Proteomes" id="UP000675781">
    <property type="component" value="Unassembled WGS sequence"/>
</dbReference>
<comment type="caution">
    <text evidence="2">The sequence shown here is derived from an EMBL/GenBank/DDBJ whole genome shotgun (WGS) entry which is preliminary data.</text>
</comment>
<evidence type="ECO:0000313" key="3">
    <source>
        <dbReference type="Proteomes" id="UP000675781"/>
    </source>
</evidence>
<evidence type="ECO:0000259" key="1">
    <source>
        <dbReference type="SMART" id="SM00860"/>
    </source>
</evidence>
<feature type="domain" description="Knr4/Smi1-like" evidence="1">
    <location>
        <begin position="27"/>
        <end position="152"/>
    </location>
</feature>
<sequence length="160" mass="17812">MTAIEDVDAFIRIVKTHDGIVNYHEDPPDAALIEEAERVLGVSFPPSDRHFLSELGGCDIEGEEFYGLFRRRDDPQQIMGTVSFSLRERQDSQMPTAMLVLQYDGMGGIYVLDTAQPNEAGEAPVLVYLPPWVTDGRPLERIAPNFGAFALTKTRRAITA</sequence>
<dbReference type="Gene3D" id="3.40.1580.10">
    <property type="entry name" value="SMI1/KNR4-like"/>
    <property type="match status" value="1"/>
</dbReference>
<proteinExistence type="predicted"/>
<dbReference type="RefSeq" id="WP_212533754.1">
    <property type="nucleotide sequence ID" value="NZ_JAGSOG010000420.1"/>
</dbReference>
<organism evidence="2 3">
    <name type="scientific">Actinospica durhamensis</name>
    <dbReference type="NCBI Taxonomy" id="1508375"/>
    <lineage>
        <taxon>Bacteria</taxon>
        <taxon>Bacillati</taxon>
        <taxon>Actinomycetota</taxon>
        <taxon>Actinomycetes</taxon>
        <taxon>Catenulisporales</taxon>
        <taxon>Actinospicaceae</taxon>
        <taxon>Actinospica</taxon>
    </lineage>
</organism>
<dbReference type="SUPFAM" id="SSF160631">
    <property type="entry name" value="SMI1/KNR4-like"/>
    <property type="match status" value="1"/>
</dbReference>
<evidence type="ECO:0000313" key="2">
    <source>
        <dbReference type="EMBL" id="MBR7839316.1"/>
    </source>
</evidence>
<dbReference type="InterPro" id="IPR018958">
    <property type="entry name" value="Knr4/Smi1-like_dom"/>
</dbReference>
<keyword evidence="3" id="KW-1185">Reference proteome</keyword>